<dbReference type="EMBL" id="BEGY01000005">
    <property type="protein sequence ID" value="GAX73983.1"/>
    <property type="molecule type" value="Genomic_DNA"/>
</dbReference>
<reference evidence="2 3" key="1">
    <citation type="submission" date="2017-08" db="EMBL/GenBank/DDBJ databases">
        <title>Acidophilic green algal genome provides insights into adaptation to an acidic environment.</title>
        <authorList>
            <person name="Hirooka S."/>
            <person name="Hirose Y."/>
            <person name="Kanesaki Y."/>
            <person name="Higuchi S."/>
            <person name="Fujiwara T."/>
            <person name="Onuma R."/>
            <person name="Era A."/>
            <person name="Ohbayashi R."/>
            <person name="Uzuka A."/>
            <person name="Nozaki H."/>
            <person name="Yoshikawa H."/>
            <person name="Miyagishima S.Y."/>
        </authorList>
    </citation>
    <scope>NUCLEOTIDE SEQUENCE [LARGE SCALE GENOMIC DNA]</scope>
    <source>
        <strain evidence="2 3">NIES-2499</strain>
    </source>
</reference>
<keyword evidence="3" id="KW-1185">Reference proteome</keyword>
<comment type="caution">
    <text evidence="2">The sequence shown here is derived from an EMBL/GenBank/DDBJ whole genome shotgun (WGS) entry which is preliminary data.</text>
</comment>
<feature type="compositionally biased region" description="Low complexity" evidence="1">
    <location>
        <begin position="908"/>
        <end position="919"/>
    </location>
</feature>
<evidence type="ECO:0000313" key="3">
    <source>
        <dbReference type="Proteomes" id="UP000232323"/>
    </source>
</evidence>
<gene>
    <name evidence="2" type="ORF">CEUSTIGMA_g1433.t1</name>
</gene>
<protein>
    <submittedName>
        <fullName evidence="2">Uncharacterized protein</fullName>
    </submittedName>
</protein>
<feature type="region of interest" description="Disordered" evidence="1">
    <location>
        <begin position="834"/>
        <end position="885"/>
    </location>
</feature>
<dbReference type="Proteomes" id="UP000232323">
    <property type="component" value="Unassembled WGS sequence"/>
</dbReference>
<proteinExistence type="predicted"/>
<evidence type="ECO:0000256" key="1">
    <source>
        <dbReference type="SAM" id="MobiDB-lite"/>
    </source>
</evidence>
<dbReference type="OrthoDB" id="562337at2759"/>
<accession>A0A250WT31</accession>
<sequence length="1121" mass="118300">MGTRVFSYERIHVLQRVAPLWIIIQNFDCHRDHHLPEQRLIPADKLLDMYAAKKLSRSTLTAGLERGTEHQLSQLAFRLPAIFFRPLEFILELTEVAVDKYRPLCSADLEAMVPPIDWCLPLHMHKELMQQQAAAASSCGNPSSSSAIIPTTSITTKTTVAAATDRTIAVDTVLVGPATTFAAPTSTSSTISRGSGLATTTAGAATTTVQKSSSDVVSSSGAAATTATTAAIRSSTSRRSTDYAAANSLTTISSIPLSAAAATAAGPAPCLAADETCSLSTTTTSVVPEVAVDLFPAIIMNSNESDNDISNPQESDETGDILATAVSSGSHYSHAAGVQHDNYAGRSGTVHPSYSTSKDDLIMMIHSSSSTTTQAPAVVVNHPQHEQLRDECDNAADKGGATTISTTANKLILDNDERNKNDEQLDYHYDAVTTMPAVPVKTVVAAAESATSDPLIAAAAEINVLESTSSTSNNNNVIVMAIGGGMSSRQEGHHLQLPFSQGGHMTTSNEVAIMMAEALSGASYWCLVHKYSEDQSKCDFNWTAQDVVSGFLSNAISPFTLIIGMDVVKDRNLPWMRPSLFVPLAAVLHLYDQNCNKRYTAVTRNDLILFNALGFRGSLAAGPNRQLVIHALAAAAGLSELSINDADNADKHHPPSGSALFAGAEAAASSLYPATEIATKVQHDQSSLGSAAASVPAFYSSSSGSRGAAAGHGKSTYRQEAPRIGSRYVDYRSSSAAGGTGGGGLFNTIPVAERLPLRAPASRSYSRGLVTQGNSSSSMQTSRDLVIVMEEHAPYGGRAASSVHSMIQTQQQQQPAAMMTAELRQLMQSAFVGPSGSSTWHSGSSSLSSSSRQSSASMGRGRGSSGFMVQLGSNSWPLPQQLPDSAPASLALSQQVVAEPHVRQRSWPQQTTPSSSTSSGLIGLMMPGASRSMSSTHQQPQVYFTHSGAPGSSTAVPPHQSNYQQVDALAAAPGTGLSEFDLNPRYQLSMGYSTPAFHLFLSSWPHPLQWWIVPDPGRAAAQGPFTGEQMVISYTRQIFTDIMLVCGMAASEFSTPQHYDAGSNYIGGGGIMEGGAYYLPPPGTAAFLPLGQLFERVRQGSGNKGGWEAELDEAKCSKSFA</sequence>
<feature type="region of interest" description="Disordered" evidence="1">
    <location>
        <begin position="901"/>
        <end position="920"/>
    </location>
</feature>
<feature type="compositionally biased region" description="Low complexity" evidence="1">
    <location>
        <begin position="834"/>
        <end position="859"/>
    </location>
</feature>
<name>A0A250WT31_9CHLO</name>
<evidence type="ECO:0000313" key="2">
    <source>
        <dbReference type="EMBL" id="GAX73983.1"/>
    </source>
</evidence>
<organism evidence="2 3">
    <name type="scientific">Chlamydomonas eustigma</name>
    <dbReference type="NCBI Taxonomy" id="1157962"/>
    <lineage>
        <taxon>Eukaryota</taxon>
        <taxon>Viridiplantae</taxon>
        <taxon>Chlorophyta</taxon>
        <taxon>core chlorophytes</taxon>
        <taxon>Chlorophyceae</taxon>
        <taxon>CS clade</taxon>
        <taxon>Chlamydomonadales</taxon>
        <taxon>Chlamydomonadaceae</taxon>
        <taxon>Chlamydomonas</taxon>
    </lineage>
</organism>
<dbReference type="AlphaFoldDB" id="A0A250WT31"/>